<dbReference type="PANTHER" id="PTHR44068:SF11">
    <property type="entry name" value="GERANYL DIPHOSPHATE 2-C-METHYLTRANSFERASE"/>
    <property type="match status" value="1"/>
</dbReference>
<keyword evidence="3" id="KW-0489">Methyltransferase</keyword>
<keyword evidence="4" id="KW-1185">Reference proteome</keyword>
<feature type="domain" description="Methyltransferase type 11" evidence="2">
    <location>
        <begin position="85"/>
        <end position="183"/>
    </location>
</feature>
<dbReference type="eggNOG" id="COG2226">
    <property type="taxonomic scope" value="Bacteria"/>
</dbReference>
<comment type="caution">
    <text evidence="3">The sequence shown here is derived from an EMBL/GenBank/DDBJ whole genome shotgun (WGS) entry which is preliminary data.</text>
</comment>
<evidence type="ECO:0000259" key="2">
    <source>
        <dbReference type="Pfam" id="PF08241"/>
    </source>
</evidence>
<accession>G2DYY0</accession>
<dbReference type="SUPFAM" id="SSF53335">
    <property type="entry name" value="S-adenosyl-L-methionine-dependent methyltransferases"/>
    <property type="match status" value="1"/>
</dbReference>
<dbReference type="STRING" id="765913.ThidrDRAFT_1339"/>
<evidence type="ECO:0000313" key="4">
    <source>
        <dbReference type="Proteomes" id="UP000004200"/>
    </source>
</evidence>
<dbReference type="InterPro" id="IPR013216">
    <property type="entry name" value="Methyltransf_11"/>
</dbReference>
<sequence length="299" mass="33767">MTSDSLASTPPRGRVLGHLNWLFNPFQRLDVPQIYDLLSMGSVTERTFYLNLGYWPDAGDADEASEALVMLMADWADLSESDQVLDVGYGFGDQDILWSQRRSPRRIVGLNRTASQVAVAQRRVAEQGLEDRVDLRLGSATQMPIADASVDKVLALECAFHFVSREDFFREAWRVLRPGGRLVTADILPMPLTGGWRDRLLQRLSWRLMANKFAVPDENVYGVEGYGERLARQGFESVRIESIRDRVYAPLHDYLRAHPESLRRLHPLARGFARMALRLDAASVYPGLDYIMTSAVKPG</sequence>
<dbReference type="CDD" id="cd02440">
    <property type="entry name" value="AdoMet_MTases"/>
    <property type="match status" value="1"/>
</dbReference>
<organism evidence="3 4">
    <name type="scientific">Thiorhodococcus drewsii AZ1</name>
    <dbReference type="NCBI Taxonomy" id="765913"/>
    <lineage>
        <taxon>Bacteria</taxon>
        <taxon>Pseudomonadati</taxon>
        <taxon>Pseudomonadota</taxon>
        <taxon>Gammaproteobacteria</taxon>
        <taxon>Chromatiales</taxon>
        <taxon>Chromatiaceae</taxon>
        <taxon>Thiorhodococcus</taxon>
    </lineage>
</organism>
<dbReference type="InterPro" id="IPR050447">
    <property type="entry name" value="Erg6_SMT_methyltransf"/>
</dbReference>
<dbReference type="EMBL" id="AFWT01000007">
    <property type="protein sequence ID" value="EGV32489.1"/>
    <property type="molecule type" value="Genomic_DNA"/>
</dbReference>
<reference evidence="3 4" key="1">
    <citation type="submission" date="2011-06" db="EMBL/GenBank/DDBJ databases">
        <title>The draft genome of Thiorhodococcus drewsii AZ1.</title>
        <authorList>
            <consortium name="US DOE Joint Genome Institute (JGI-PGF)"/>
            <person name="Lucas S."/>
            <person name="Han J."/>
            <person name="Lapidus A."/>
            <person name="Cheng J.-F."/>
            <person name="Goodwin L."/>
            <person name="Pitluck S."/>
            <person name="Peters L."/>
            <person name="Land M.L."/>
            <person name="Hauser L."/>
            <person name="Vogl K."/>
            <person name="Liu Z."/>
            <person name="Imhoff J."/>
            <person name="Thiel V."/>
            <person name="Frigaard N.-U."/>
            <person name="Bryant D.A."/>
            <person name="Woyke T.J."/>
        </authorList>
    </citation>
    <scope>NUCLEOTIDE SEQUENCE [LARGE SCALE GENOMIC DNA]</scope>
    <source>
        <strain evidence="3 4">AZ1</strain>
    </source>
</reference>
<dbReference type="GO" id="GO:0008757">
    <property type="term" value="F:S-adenosylmethionine-dependent methyltransferase activity"/>
    <property type="evidence" value="ECO:0007669"/>
    <property type="project" value="InterPro"/>
</dbReference>
<dbReference type="AlphaFoldDB" id="G2DYY0"/>
<dbReference type="Pfam" id="PF08241">
    <property type="entry name" value="Methyltransf_11"/>
    <property type="match status" value="1"/>
</dbReference>
<dbReference type="PANTHER" id="PTHR44068">
    <property type="entry name" value="ZGC:194242"/>
    <property type="match status" value="1"/>
</dbReference>
<keyword evidence="1 3" id="KW-0808">Transferase</keyword>
<proteinExistence type="predicted"/>
<protein>
    <submittedName>
        <fullName evidence="3">Methyltransferase type 11</fullName>
    </submittedName>
</protein>
<dbReference type="GO" id="GO:0032259">
    <property type="term" value="P:methylation"/>
    <property type="evidence" value="ECO:0007669"/>
    <property type="project" value="UniProtKB-KW"/>
</dbReference>
<dbReference type="Proteomes" id="UP000004200">
    <property type="component" value="Unassembled WGS sequence"/>
</dbReference>
<evidence type="ECO:0000313" key="3">
    <source>
        <dbReference type="EMBL" id="EGV32489.1"/>
    </source>
</evidence>
<dbReference type="InterPro" id="IPR029063">
    <property type="entry name" value="SAM-dependent_MTases_sf"/>
</dbReference>
<dbReference type="Gene3D" id="3.40.50.150">
    <property type="entry name" value="Vaccinia Virus protein VP39"/>
    <property type="match status" value="1"/>
</dbReference>
<evidence type="ECO:0000256" key="1">
    <source>
        <dbReference type="ARBA" id="ARBA00022679"/>
    </source>
</evidence>
<name>G2DYY0_9GAMM</name>
<gene>
    <name evidence="3" type="ORF">ThidrDRAFT_1339</name>
</gene>